<dbReference type="EMBL" id="JADBGQ010000007">
    <property type="protein sequence ID" value="KAG5391197.1"/>
    <property type="molecule type" value="Genomic_DNA"/>
</dbReference>
<feature type="compositionally biased region" description="Polar residues" evidence="1">
    <location>
        <begin position="502"/>
        <end position="513"/>
    </location>
</feature>
<gene>
    <name evidence="3" type="primary">A08p045300.1_BraROA</name>
    <name evidence="3" type="ORF">IGI04_032738</name>
</gene>
<dbReference type="Pfam" id="PF25122">
    <property type="entry name" value="DUF7815"/>
    <property type="match status" value="1"/>
</dbReference>
<feature type="domain" description="DUF7815" evidence="2">
    <location>
        <begin position="48"/>
        <end position="74"/>
    </location>
</feature>
<feature type="region of interest" description="Disordered" evidence="1">
    <location>
        <begin position="592"/>
        <end position="655"/>
    </location>
</feature>
<protein>
    <recommendedName>
        <fullName evidence="2">DUF7815 domain-containing protein</fullName>
    </recommendedName>
</protein>
<dbReference type="PANTHER" id="PTHR36308">
    <property type="entry name" value="DENTIN SIALOPHOSPHOPROTEIN-RELATED"/>
    <property type="match status" value="1"/>
</dbReference>
<feature type="compositionally biased region" description="Basic and acidic residues" evidence="1">
    <location>
        <begin position="267"/>
        <end position="291"/>
    </location>
</feature>
<organism evidence="3 4">
    <name type="scientific">Brassica rapa subsp. trilocularis</name>
    <dbReference type="NCBI Taxonomy" id="1813537"/>
    <lineage>
        <taxon>Eukaryota</taxon>
        <taxon>Viridiplantae</taxon>
        <taxon>Streptophyta</taxon>
        <taxon>Embryophyta</taxon>
        <taxon>Tracheophyta</taxon>
        <taxon>Spermatophyta</taxon>
        <taxon>Magnoliopsida</taxon>
        <taxon>eudicotyledons</taxon>
        <taxon>Gunneridae</taxon>
        <taxon>Pentapetalae</taxon>
        <taxon>rosids</taxon>
        <taxon>malvids</taxon>
        <taxon>Brassicales</taxon>
        <taxon>Brassicaceae</taxon>
        <taxon>Brassiceae</taxon>
        <taxon>Brassica</taxon>
    </lineage>
</organism>
<feature type="compositionally biased region" description="Acidic residues" evidence="1">
    <location>
        <begin position="484"/>
        <end position="493"/>
    </location>
</feature>
<proteinExistence type="predicted"/>
<feature type="region of interest" description="Disordered" evidence="1">
    <location>
        <begin position="267"/>
        <end position="369"/>
    </location>
</feature>
<evidence type="ECO:0000259" key="2">
    <source>
        <dbReference type="Pfam" id="PF25122"/>
    </source>
</evidence>
<evidence type="ECO:0000313" key="4">
    <source>
        <dbReference type="Proteomes" id="UP000823674"/>
    </source>
</evidence>
<keyword evidence="4" id="KW-1185">Reference proteome</keyword>
<evidence type="ECO:0000313" key="3">
    <source>
        <dbReference type="EMBL" id="KAG5391197.1"/>
    </source>
</evidence>
<feature type="compositionally biased region" description="Basic and acidic residues" evidence="1">
    <location>
        <begin position="473"/>
        <end position="483"/>
    </location>
</feature>
<dbReference type="PANTHER" id="PTHR36308:SF1">
    <property type="entry name" value="DENTIN SIALOPHOSPHOPROTEIN-RELATED"/>
    <property type="match status" value="1"/>
</dbReference>
<name>A0ABQ7LY32_BRACM</name>
<sequence length="681" mass="73683">MATEISLDLINQLNLSLRKNAKLSSLDSSSLSLPTAPEAIAELDASPPYLRCRNCKGKLLRGIESLICVFCGEQQRTSDNAPDPIKLTSTSAYKWFLTSLDLDGSEMVEAMKETSGSSRGAKAPVVKGVALSEFLDLEVKWCARDETSDGVSVQKKSPLNLGGISLDDYFVEEREELSKVDTAESKAVEDDDFKDPRSLSLFDSVKSQGVVESQQSENVGLVKGNDAKKNESLSLFAGRDAQDGVSLAEQGNFGFFEGKKSEHSSFKEDENLSLFEEKDAPRTSSSRKDDSFGFFEGADGKGTSSLKDNESFGFFEGRDAQKNSASKEDGNLGLFEGKDGQRNSASKEDESFGLFEGAPSSDDKVVASSSDWDSDFQSVSQEKISSDPFVSSPADLSAHMDSVFGSGKPADSSTAYVSKAGDWLQDDLFGNVTGKSQNNDPAVHDKSEGQVVGGNGSSSMDIDWMGDDLWQASEKKAIEKTPADENDDDDDWNDFASSANSKTPSNLLSRTMESSQEEIFDGLAHVKNDVKEQSEYEKQNTGTSVISDIAKGQEDDLFGTWDSFTSSTVLQTPVQPPTTVNQSAEQNQGMDLFGESNHHRDLDSDFFSGSIGGQTNSEEVKAMPSGTSTSERTGDPDGQDQVTTVSRKSKSDVAEELMSQMHDLSFMLETKLSVPPISKAE</sequence>
<feature type="region of interest" description="Disordered" evidence="1">
    <location>
        <begin position="430"/>
        <end position="513"/>
    </location>
</feature>
<reference evidence="3 4" key="1">
    <citation type="submission" date="2021-03" db="EMBL/GenBank/DDBJ databases">
        <authorList>
            <person name="King G.J."/>
            <person name="Bancroft I."/>
            <person name="Baten A."/>
            <person name="Bloomfield J."/>
            <person name="Borpatragohain P."/>
            <person name="He Z."/>
            <person name="Irish N."/>
            <person name="Irwin J."/>
            <person name="Liu K."/>
            <person name="Mauleon R.P."/>
            <person name="Moore J."/>
            <person name="Morris R."/>
            <person name="Ostergaard L."/>
            <person name="Wang B."/>
            <person name="Wells R."/>
        </authorList>
    </citation>
    <scope>NUCLEOTIDE SEQUENCE [LARGE SCALE GENOMIC DNA]</scope>
    <source>
        <strain evidence="3">R-o-18</strain>
        <tissue evidence="3">Leaf</tissue>
    </source>
</reference>
<accession>A0ABQ7LY32</accession>
<feature type="compositionally biased region" description="Basic and acidic residues" evidence="1">
    <location>
        <begin position="316"/>
        <end position="350"/>
    </location>
</feature>
<comment type="caution">
    <text evidence="3">The sequence shown here is derived from an EMBL/GenBank/DDBJ whole genome shotgun (WGS) entry which is preliminary data.</text>
</comment>
<dbReference type="Proteomes" id="UP000823674">
    <property type="component" value="Chromosome A08"/>
</dbReference>
<dbReference type="InterPro" id="IPR056717">
    <property type="entry name" value="DUF7815"/>
</dbReference>
<evidence type="ECO:0000256" key="1">
    <source>
        <dbReference type="SAM" id="MobiDB-lite"/>
    </source>
</evidence>